<evidence type="ECO:0000313" key="2">
    <source>
        <dbReference type="Proteomes" id="UP000789405"/>
    </source>
</evidence>
<sequence length="135" mass="16240">MIIKQTRNIIVRFIQLYPTTWRLLDVRYDVLSILIEAGELSEFKKNETTHYLISKLEKNEKNELSHNIKPDQYSLLHEESLHMPQISSWEENIENTINKAYLGYLLEYYSNKAVKNIRWMITVCKILPKLYKKDY</sequence>
<proteinExistence type="predicted"/>
<evidence type="ECO:0000313" key="1">
    <source>
        <dbReference type="EMBL" id="CAG8743820.1"/>
    </source>
</evidence>
<dbReference type="Proteomes" id="UP000789405">
    <property type="component" value="Unassembled WGS sequence"/>
</dbReference>
<gene>
    <name evidence="1" type="ORF">DERYTH_LOCUS16246</name>
</gene>
<name>A0A9N9NL78_9GLOM</name>
<keyword evidence="2" id="KW-1185">Reference proteome</keyword>
<comment type="caution">
    <text evidence="1">The sequence shown here is derived from an EMBL/GenBank/DDBJ whole genome shotgun (WGS) entry which is preliminary data.</text>
</comment>
<protein>
    <submittedName>
        <fullName evidence="1">9655_t:CDS:1</fullName>
    </submittedName>
</protein>
<organism evidence="1 2">
    <name type="scientific">Dentiscutata erythropus</name>
    <dbReference type="NCBI Taxonomy" id="1348616"/>
    <lineage>
        <taxon>Eukaryota</taxon>
        <taxon>Fungi</taxon>
        <taxon>Fungi incertae sedis</taxon>
        <taxon>Mucoromycota</taxon>
        <taxon>Glomeromycotina</taxon>
        <taxon>Glomeromycetes</taxon>
        <taxon>Diversisporales</taxon>
        <taxon>Gigasporaceae</taxon>
        <taxon>Dentiscutata</taxon>
    </lineage>
</organism>
<dbReference type="EMBL" id="CAJVPY010013964">
    <property type="protein sequence ID" value="CAG8743820.1"/>
    <property type="molecule type" value="Genomic_DNA"/>
</dbReference>
<accession>A0A9N9NL78</accession>
<reference evidence="1" key="1">
    <citation type="submission" date="2021-06" db="EMBL/GenBank/DDBJ databases">
        <authorList>
            <person name="Kallberg Y."/>
            <person name="Tangrot J."/>
            <person name="Rosling A."/>
        </authorList>
    </citation>
    <scope>NUCLEOTIDE SEQUENCE</scope>
    <source>
        <strain evidence="1">MA453B</strain>
    </source>
</reference>
<dbReference type="OrthoDB" id="2339445at2759"/>
<feature type="non-terminal residue" evidence="1">
    <location>
        <position position="135"/>
    </location>
</feature>
<dbReference type="AlphaFoldDB" id="A0A9N9NL78"/>